<name>A0ACC5R0R5_9HYPH</name>
<organism evidence="1 2">
    <name type="scientific">Taklimakanibacter albus</name>
    <dbReference type="NCBI Taxonomy" id="2800327"/>
    <lineage>
        <taxon>Bacteria</taxon>
        <taxon>Pseudomonadati</taxon>
        <taxon>Pseudomonadota</taxon>
        <taxon>Alphaproteobacteria</taxon>
        <taxon>Hyphomicrobiales</taxon>
        <taxon>Aestuariivirgaceae</taxon>
        <taxon>Taklimakanibacter</taxon>
    </lineage>
</organism>
<sequence length="300" mass="31898">MRPSLPSPSDDHRRGLLLTAIGAVLFTFDVPLIRLAASDKWTLMFSRGLLLFLAMTILWMVFQRGWRGSVSYISGGAGIIAAISSTLANLMFLAAVTETTAANLVFIIGLNPVICAVLAWIVLKEHVPWQTWLAIALALSGVGIIGWSGHKSGTSTGDLLAFGVACCMAVTLTAARWSGKNIMTSLAIGSLASACIAAFWATPAALPPISWGWLAINALMVVPVAMALLIIGPRYLPASEVAMFFLLELILTPLWMWLIFGETPTKEACLGGAIIFCTLLGHSIWRLTSGARSRVATAGA</sequence>
<dbReference type="EMBL" id="JAENHL010000006">
    <property type="protein sequence ID" value="MBK1866246.1"/>
    <property type="molecule type" value="Genomic_DNA"/>
</dbReference>
<proteinExistence type="predicted"/>
<comment type="caution">
    <text evidence="1">The sequence shown here is derived from an EMBL/GenBank/DDBJ whole genome shotgun (WGS) entry which is preliminary data.</text>
</comment>
<evidence type="ECO:0000313" key="2">
    <source>
        <dbReference type="Proteomes" id="UP000616151"/>
    </source>
</evidence>
<evidence type="ECO:0000313" key="1">
    <source>
        <dbReference type="EMBL" id="MBK1866246.1"/>
    </source>
</evidence>
<dbReference type="Proteomes" id="UP000616151">
    <property type="component" value="Unassembled WGS sequence"/>
</dbReference>
<accession>A0ACC5R0R5</accession>
<gene>
    <name evidence="1" type="ORF">JHL16_07765</name>
</gene>
<protein>
    <submittedName>
        <fullName evidence="1">DMT family transporter</fullName>
    </submittedName>
</protein>
<keyword evidence="2" id="KW-1185">Reference proteome</keyword>
<reference evidence="1" key="1">
    <citation type="submission" date="2021-01" db="EMBL/GenBank/DDBJ databases">
        <authorList>
            <person name="Sun Q."/>
        </authorList>
    </citation>
    <scope>NUCLEOTIDE SEQUENCE</scope>
    <source>
        <strain evidence="1">YIM B02566</strain>
    </source>
</reference>